<keyword evidence="2" id="KW-0677">Repeat</keyword>
<keyword evidence="5" id="KW-1185">Reference proteome</keyword>
<dbReference type="Proteomes" id="UP001214638">
    <property type="component" value="Unassembled WGS sequence"/>
</dbReference>
<dbReference type="InterPro" id="IPR051568">
    <property type="entry name" value="LZTR1/Attractin"/>
</dbReference>
<dbReference type="CDD" id="cd18186">
    <property type="entry name" value="BTB_POZ_ZBTB_KLHL-like"/>
    <property type="match status" value="1"/>
</dbReference>
<evidence type="ECO:0000256" key="2">
    <source>
        <dbReference type="ARBA" id="ARBA00022737"/>
    </source>
</evidence>
<proteinExistence type="predicted"/>
<dbReference type="InterPro" id="IPR006652">
    <property type="entry name" value="Kelch_1"/>
</dbReference>
<dbReference type="InterPro" id="IPR000210">
    <property type="entry name" value="BTB/POZ_dom"/>
</dbReference>
<protein>
    <submittedName>
        <fullName evidence="4">Bifunctional BTB-POZ domain/Kelch repeat type 1/Kelch-type beta propeller/SKP1-BTB-POZ domain superfamily</fullName>
    </submittedName>
</protein>
<dbReference type="GO" id="GO:0005794">
    <property type="term" value="C:Golgi apparatus"/>
    <property type="evidence" value="ECO:0007669"/>
    <property type="project" value="TreeGrafter"/>
</dbReference>
<evidence type="ECO:0000313" key="4">
    <source>
        <dbReference type="EMBL" id="KAK2198328.1"/>
    </source>
</evidence>
<accession>A0AAD9PPI0</accession>
<dbReference type="PANTHER" id="PTHR46376">
    <property type="entry name" value="LEUCINE-ZIPPER-LIKE TRANSCRIPTIONAL REGULATOR 1"/>
    <property type="match status" value="1"/>
</dbReference>
<dbReference type="PANTHER" id="PTHR46376:SF1">
    <property type="entry name" value="LEUCINE-ZIPPER-LIKE TRANSCRIPTIONAL REGULATOR 1"/>
    <property type="match status" value="1"/>
</dbReference>
<comment type="caution">
    <text evidence="4">The sequence shown here is derived from an EMBL/GenBank/DDBJ whole genome shotgun (WGS) entry which is preliminary data.</text>
</comment>
<dbReference type="SMART" id="SM00225">
    <property type="entry name" value="BTB"/>
    <property type="match status" value="1"/>
</dbReference>
<dbReference type="Gene3D" id="1.25.40.420">
    <property type="match status" value="1"/>
</dbReference>
<dbReference type="SMART" id="SM00612">
    <property type="entry name" value="Kelch"/>
    <property type="match status" value="3"/>
</dbReference>
<organism evidence="4 5">
    <name type="scientific">Babesia duncani</name>
    <dbReference type="NCBI Taxonomy" id="323732"/>
    <lineage>
        <taxon>Eukaryota</taxon>
        <taxon>Sar</taxon>
        <taxon>Alveolata</taxon>
        <taxon>Apicomplexa</taxon>
        <taxon>Aconoidasida</taxon>
        <taxon>Piroplasmida</taxon>
        <taxon>Babesiidae</taxon>
        <taxon>Babesia</taxon>
    </lineage>
</organism>
<reference evidence="4" key="1">
    <citation type="journal article" date="2023" name="Nat. Microbiol.">
        <title>Babesia duncani multi-omics identifies virulence factors and drug targets.</title>
        <authorList>
            <person name="Singh P."/>
            <person name="Lonardi S."/>
            <person name="Liang Q."/>
            <person name="Vydyam P."/>
            <person name="Khabirova E."/>
            <person name="Fang T."/>
            <person name="Gihaz S."/>
            <person name="Thekkiniath J."/>
            <person name="Munshi M."/>
            <person name="Abel S."/>
            <person name="Ciampossin L."/>
            <person name="Batugedara G."/>
            <person name="Gupta M."/>
            <person name="Lu X.M."/>
            <person name="Lenz T."/>
            <person name="Chakravarty S."/>
            <person name="Cornillot E."/>
            <person name="Hu Y."/>
            <person name="Ma W."/>
            <person name="Gonzalez L.M."/>
            <person name="Sanchez S."/>
            <person name="Estrada K."/>
            <person name="Sanchez-Flores A."/>
            <person name="Montero E."/>
            <person name="Harb O.S."/>
            <person name="Le Roch K.G."/>
            <person name="Mamoun C.B."/>
        </authorList>
    </citation>
    <scope>NUCLEOTIDE SEQUENCE</scope>
    <source>
        <strain evidence="4">WA1</strain>
    </source>
</reference>
<feature type="domain" description="BTB" evidence="3">
    <location>
        <begin position="364"/>
        <end position="429"/>
    </location>
</feature>
<dbReference type="SUPFAM" id="SSF54695">
    <property type="entry name" value="POZ domain"/>
    <property type="match status" value="1"/>
</dbReference>
<dbReference type="Pfam" id="PF00651">
    <property type="entry name" value="BTB"/>
    <property type="match status" value="1"/>
</dbReference>
<dbReference type="Pfam" id="PF01344">
    <property type="entry name" value="Kelch_1"/>
    <property type="match status" value="1"/>
</dbReference>
<dbReference type="InterPro" id="IPR015915">
    <property type="entry name" value="Kelch-typ_b-propeller"/>
</dbReference>
<keyword evidence="1" id="KW-0880">Kelch repeat</keyword>
<dbReference type="InterPro" id="IPR011333">
    <property type="entry name" value="SKP1/BTB/POZ_sf"/>
</dbReference>
<gene>
    <name evidence="4" type="ORF">BdWA1_001339</name>
</gene>
<evidence type="ECO:0000256" key="1">
    <source>
        <dbReference type="ARBA" id="ARBA00022441"/>
    </source>
</evidence>
<dbReference type="Pfam" id="PF24681">
    <property type="entry name" value="Kelch_KLHDC2_KLHL20_DRC7"/>
    <property type="match status" value="1"/>
</dbReference>
<dbReference type="PROSITE" id="PS50097">
    <property type="entry name" value="BTB"/>
    <property type="match status" value="1"/>
</dbReference>
<evidence type="ECO:0000259" key="3">
    <source>
        <dbReference type="PROSITE" id="PS50097"/>
    </source>
</evidence>
<dbReference type="GeneID" id="94335637"/>
<evidence type="ECO:0000313" key="5">
    <source>
        <dbReference type="Proteomes" id="UP001214638"/>
    </source>
</evidence>
<dbReference type="SUPFAM" id="SSF117281">
    <property type="entry name" value="Kelch motif"/>
    <property type="match status" value="2"/>
</dbReference>
<dbReference type="EMBL" id="JALLKP010000001">
    <property type="protein sequence ID" value="KAK2198328.1"/>
    <property type="molecule type" value="Genomic_DNA"/>
</dbReference>
<dbReference type="Gene3D" id="2.120.10.80">
    <property type="entry name" value="Kelch-type beta propeller"/>
    <property type="match status" value="2"/>
</dbReference>
<name>A0AAD9PPI0_9APIC</name>
<dbReference type="AlphaFoldDB" id="A0AAD9PPI0"/>
<sequence length="523" mass="58522">MAELVMCHTDLSAAIGRPSPRAAHTCDTIGNFLVVFGGWSGHHALGDAFAYHVKRKRWYTLNLCLDETLIPAKKRGKFTASSLARNNHSSCIYNQELYIHGGHDGNKWLDSMFAIDISGLEDLTSGIGAGESVNVPVRYVEPNGRMPTKRACHTMVAAKDYFYSFGGFDGSQCFNDLEMFDPGTGTWTKLSKPHGKKPPARNAHVMVTDGRILYISGGHSGKDHFDDIYTYTISTHTWACIKVPDFIPPAVRGHGGCFFNGEMYIFGGYNGSEPFNVLYCYNPTRIKWRRIPVKSTAGQITRRQRNTFVTLGSEMYIFGGFNGKCWLSDLHSLKYISPDRKMADAAQATLCENLGEFVSNPLFSDVVVTASGKDIPAHRCILAASSNFFMELLQDNQEENHVIKLCGWSLEAVLKMLEHIYTAKIRDFDTYTYFRVCEIMGLADYCKLDSLKALCQESLIQRIDIENCCHLLKYSKLYNADNLRQHCFDFIGSHAADVMNTPGFEELSSIPSLVLELAKLSVK</sequence>
<dbReference type="RefSeq" id="XP_067805170.1">
    <property type="nucleotide sequence ID" value="XM_067946379.1"/>
</dbReference>
<dbReference type="KEGG" id="bdw:94335637"/>
<dbReference type="Gene3D" id="3.30.710.10">
    <property type="entry name" value="Potassium Channel Kv1.1, Chain A"/>
    <property type="match status" value="1"/>
</dbReference>